<feature type="binding site" evidence="5">
    <location>
        <position position="122"/>
    </location>
    <ligand>
        <name>substrate</name>
    </ligand>
</feature>
<evidence type="ECO:0000256" key="3">
    <source>
        <dbReference type="ARBA" id="ARBA00022723"/>
    </source>
</evidence>
<gene>
    <name evidence="8" type="ORF">AIOL_002926</name>
</gene>
<dbReference type="GO" id="GO:0006107">
    <property type="term" value="P:oxaloacetate metabolic process"/>
    <property type="evidence" value="ECO:0007669"/>
    <property type="project" value="TreeGrafter"/>
</dbReference>
<dbReference type="OrthoDB" id="9800547at2"/>
<dbReference type="Pfam" id="PF03328">
    <property type="entry name" value="HpcH_HpaI"/>
    <property type="match status" value="1"/>
</dbReference>
<protein>
    <submittedName>
        <fullName evidence="8">L-malyl-CoA/beta-methylmalyl-CoA lyase</fullName>
        <ecNumber evidence="8">4.1.3.-</ecNumber>
    </submittedName>
</protein>
<dbReference type="InterPro" id="IPR040442">
    <property type="entry name" value="Pyrv_kinase-like_dom_sf"/>
</dbReference>
<dbReference type="EMBL" id="LFTY01000002">
    <property type="protein sequence ID" value="KMW57958.1"/>
    <property type="molecule type" value="Genomic_DNA"/>
</dbReference>
<dbReference type="PATRIC" id="fig|1675527.3.peg.3063"/>
<comment type="cofactor">
    <cofactor evidence="1">
        <name>Mg(2+)</name>
        <dbReference type="ChEBI" id="CHEBI:18420"/>
    </cofactor>
</comment>
<keyword evidence="4 6" id="KW-0460">Magnesium</keyword>
<evidence type="ECO:0000313" key="8">
    <source>
        <dbReference type="EMBL" id="KMW57958.1"/>
    </source>
</evidence>
<keyword evidence="9" id="KW-1185">Reference proteome</keyword>
<dbReference type="PANTHER" id="PTHR32308:SF10">
    <property type="entry name" value="CITRATE LYASE SUBUNIT BETA"/>
    <property type="match status" value="1"/>
</dbReference>
<feature type="binding site" evidence="6">
    <location>
        <position position="148"/>
    </location>
    <ligand>
        <name>Mg(2+)</name>
        <dbReference type="ChEBI" id="CHEBI:18420"/>
    </ligand>
</feature>
<accession>A0A0J9GWP2</accession>
<dbReference type="Gene3D" id="3.20.20.60">
    <property type="entry name" value="Phosphoenolpyruvate-binding domains"/>
    <property type="match status" value="1"/>
</dbReference>
<evidence type="ECO:0000259" key="7">
    <source>
        <dbReference type="Pfam" id="PF03328"/>
    </source>
</evidence>
<dbReference type="GO" id="GO:0000287">
    <property type="term" value="F:magnesium ion binding"/>
    <property type="evidence" value="ECO:0007669"/>
    <property type="project" value="TreeGrafter"/>
</dbReference>
<evidence type="ECO:0000256" key="5">
    <source>
        <dbReference type="PIRSR" id="PIRSR015582-1"/>
    </source>
</evidence>
<dbReference type="RefSeq" id="WP_049643622.1">
    <property type="nucleotide sequence ID" value="NZ_LFTY01000002.1"/>
</dbReference>
<dbReference type="InterPro" id="IPR015813">
    <property type="entry name" value="Pyrv/PenolPyrv_kinase-like_dom"/>
</dbReference>
<dbReference type="InterPro" id="IPR005000">
    <property type="entry name" value="Aldolase/citrate-lyase_domain"/>
</dbReference>
<keyword evidence="3 6" id="KW-0479">Metal-binding</keyword>
<feature type="binding site" evidence="6">
    <location>
        <position position="122"/>
    </location>
    <ligand>
        <name>Mg(2+)</name>
        <dbReference type="ChEBI" id="CHEBI:18420"/>
    </ligand>
</feature>
<evidence type="ECO:0000256" key="1">
    <source>
        <dbReference type="ARBA" id="ARBA00001946"/>
    </source>
</evidence>
<dbReference type="PANTHER" id="PTHR32308">
    <property type="entry name" value="LYASE BETA SUBUNIT, PUTATIVE (AFU_ORTHOLOGUE AFUA_4G13030)-RELATED"/>
    <property type="match status" value="1"/>
</dbReference>
<dbReference type="PIRSF" id="PIRSF015582">
    <property type="entry name" value="Cit_lyase_B"/>
    <property type="match status" value="1"/>
</dbReference>
<name>A0A0J9GWP2_9RHOB</name>
<reference evidence="8 9" key="1">
    <citation type="submission" date="2015-06" db="EMBL/GenBank/DDBJ databases">
        <title>Draft genome sequence of an Alphaproteobacteria species associated to the Mediterranean sponge Oscarella lobularis.</title>
        <authorList>
            <person name="Jourda C."/>
            <person name="Santini S."/>
            <person name="Claverie J.-M."/>
        </authorList>
    </citation>
    <scope>NUCLEOTIDE SEQUENCE [LARGE SCALE GENOMIC DNA]</scope>
    <source>
        <strain evidence="8">IGS</strain>
    </source>
</reference>
<evidence type="ECO:0000256" key="4">
    <source>
        <dbReference type="ARBA" id="ARBA00022842"/>
    </source>
</evidence>
<organism evidence="8 9">
    <name type="scientific">Candidatus Rhodobacter oscarellae</name>
    <dbReference type="NCBI Taxonomy" id="1675527"/>
    <lineage>
        <taxon>Bacteria</taxon>
        <taxon>Pseudomonadati</taxon>
        <taxon>Pseudomonadota</taxon>
        <taxon>Alphaproteobacteria</taxon>
        <taxon>Rhodobacterales</taxon>
        <taxon>Rhodobacter group</taxon>
        <taxon>Rhodobacter</taxon>
    </lineage>
</organism>
<feature type="binding site" evidence="5">
    <location>
        <position position="70"/>
    </location>
    <ligand>
        <name>substrate</name>
    </ligand>
</feature>
<dbReference type="STRING" id="1675527.AIOL_002926"/>
<comment type="caution">
    <text evidence="8">The sequence shown here is derived from an EMBL/GenBank/DDBJ whole genome shotgun (WGS) entry which is preliminary data.</text>
</comment>
<evidence type="ECO:0000256" key="2">
    <source>
        <dbReference type="ARBA" id="ARBA00005568"/>
    </source>
</evidence>
<sequence length="284" mass="29735">MDHATKPYRSVLYIPGSKERALEKAKGLPVDAIIFDLEDAVAPDEKANARALLAQTLAGGGYGDRVKLVRVNGLDTAWGAEDIAAFAASSADALLIPKVASAADLDTVAAIAPDKDLWAMIESPAGILHAEQIAAHPKMKGFVLGTNDLAKDLGARFRADRLPLMTALQVALLAARAHGVICIDGVYNAFKDEDGLRAECEQGRDLGYDGKSLIHPAQVAITNAAFAPTQDEIALAERQIEAFNQAKAAGQGVAVVDGKIVENLHVATAEATLAKAAAIARLEG</sequence>
<dbReference type="AlphaFoldDB" id="A0A0J9GWP2"/>
<comment type="similarity">
    <text evidence="2">Belongs to the HpcH/HpaI aldolase family.</text>
</comment>
<feature type="domain" description="HpcH/HpaI aldolase/citrate lyase" evidence="7">
    <location>
        <begin position="9"/>
        <end position="216"/>
    </location>
</feature>
<dbReference type="InterPro" id="IPR011206">
    <property type="entry name" value="Citrate_lyase_beta/mcl1/mcl2"/>
</dbReference>
<proteinExistence type="inferred from homology"/>
<evidence type="ECO:0000313" key="9">
    <source>
        <dbReference type="Proteomes" id="UP000037178"/>
    </source>
</evidence>
<dbReference type="GO" id="GO:0016829">
    <property type="term" value="F:lyase activity"/>
    <property type="evidence" value="ECO:0007669"/>
    <property type="project" value="UniProtKB-KW"/>
</dbReference>
<dbReference type="SUPFAM" id="SSF51621">
    <property type="entry name" value="Phosphoenolpyruvate/pyruvate domain"/>
    <property type="match status" value="1"/>
</dbReference>
<dbReference type="EC" id="4.1.3.-" evidence="8"/>
<keyword evidence="8" id="KW-0456">Lyase</keyword>
<evidence type="ECO:0000256" key="6">
    <source>
        <dbReference type="PIRSR" id="PIRSR015582-2"/>
    </source>
</evidence>
<dbReference type="Proteomes" id="UP000037178">
    <property type="component" value="Unassembled WGS sequence"/>
</dbReference>